<dbReference type="Pfam" id="PF07707">
    <property type="entry name" value="BACK"/>
    <property type="match status" value="1"/>
</dbReference>
<dbReference type="PANTHER" id="PTHR45632">
    <property type="entry name" value="LD33804P"/>
    <property type="match status" value="1"/>
</dbReference>
<dbReference type="Gene3D" id="3.30.710.10">
    <property type="entry name" value="Potassium Channel Kv1.1, Chain A"/>
    <property type="match status" value="1"/>
</dbReference>
<evidence type="ECO:0000259" key="1">
    <source>
        <dbReference type="PROSITE" id="PS50097"/>
    </source>
</evidence>
<dbReference type="VEuPathDB" id="VectorBase:BGLB031188"/>
<dbReference type="Pfam" id="PF00651">
    <property type="entry name" value="BTB"/>
    <property type="match status" value="1"/>
</dbReference>
<dbReference type="EnsemblMetazoa" id="BGLB031188-RA">
    <property type="protein sequence ID" value="BGLB031188-PA"/>
    <property type="gene ID" value="BGLB031188"/>
</dbReference>
<protein>
    <recommendedName>
        <fullName evidence="1">BTB domain-containing protein</fullName>
    </recommendedName>
</protein>
<dbReference type="PROSITE" id="PS50097">
    <property type="entry name" value="BTB"/>
    <property type="match status" value="1"/>
</dbReference>
<gene>
    <name evidence="2" type="primary">106050432</name>
</gene>
<organism evidence="2 3">
    <name type="scientific">Biomphalaria glabrata</name>
    <name type="common">Bloodfluke planorb</name>
    <name type="synonym">Freshwater snail</name>
    <dbReference type="NCBI Taxonomy" id="6526"/>
    <lineage>
        <taxon>Eukaryota</taxon>
        <taxon>Metazoa</taxon>
        <taxon>Spiralia</taxon>
        <taxon>Lophotrochozoa</taxon>
        <taxon>Mollusca</taxon>
        <taxon>Gastropoda</taxon>
        <taxon>Heterobranchia</taxon>
        <taxon>Euthyneura</taxon>
        <taxon>Panpulmonata</taxon>
        <taxon>Hygrophila</taxon>
        <taxon>Lymnaeoidea</taxon>
        <taxon>Planorbidae</taxon>
        <taxon>Biomphalaria</taxon>
    </lineage>
</organism>
<dbReference type="KEGG" id="bgt:106050432"/>
<proteinExistence type="predicted"/>
<dbReference type="VEuPathDB" id="VectorBase:BGLAX_043934"/>
<dbReference type="CDD" id="cd18186">
    <property type="entry name" value="BTB_POZ_ZBTB_KLHL-like"/>
    <property type="match status" value="1"/>
</dbReference>
<dbReference type="STRING" id="6526.A0A2C9LHZ3"/>
<dbReference type="SUPFAM" id="SSF54695">
    <property type="entry name" value="POZ domain"/>
    <property type="match status" value="1"/>
</dbReference>
<dbReference type="InterPro" id="IPR011333">
    <property type="entry name" value="SKP1/BTB/POZ_sf"/>
</dbReference>
<dbReference type="InterPro" id="IPR011705">
    <property type="entry name" value="BACK"/>
</dbReference>
<dbReference type="SMART" id="SM00225">
    <property type="entry name" value="BTB"/>
    <property type="match status" value="1"/>
</dbReference>
<dbReference type="AlphaFoldDB" id="A0A2C9LHZ3"/>
<dbReference type="Gene3D" id="1.25.40.420">
    <property type="match status" value="1"/>
</dbReference>
<evidence type="ECO:0000313" key="3">
    <source>
        <dbReference type="Proteomes" id="UP000076420"/>
    </source>
</evidence>
<reference evidence="2" key="1">
    <citation type="submission" date="2020-05" db="UniProtKB">
        <authorList>
            <consortium name="EnsemblMetazoa"/>
        </authorList>
    </citation>
    <scope>IDENTIFICATION</scope>
    <source>
        <strain evidence="2">BB02</strain>
    </source>
</reference>
<feature type="domain" description="BTB" evidence="1">
    <location>
        <begin position="72"/>
        <end position="139"/>
    </location>
</feature>
<accession>A0A2C9LHZ3</accession>
<dbReference type="InterPro" id="IPR000210">
    <property type="entry name" value="BTB/POZ_dom"/>
</dbReference>
<evidence type="ECO:0000313" key="2">
    <source>
        <dbReference type="EnsemblMetazoa" id="BGLB031188-PA"/>
    </source>
</evidence>
<dbReference type="Proteomes" id="UP000076420">
    <property type="component" value="Unassembled WGS sequence"/>
</dbReference>
<sequence length="321" mass="37473">MFHNKSKNPFTLTIDSTLRVPFRKRTNIKGHDTNQSEKLSTHYEQHQRFPTYNFSQGIVQNIGRFWQDHEYEDFEVNIEGENIRCHSFILASCSEFFKNLLKSNLKEKQEMKVDLQNIPLKTFQLILKTLYTGCDLLTKDNVLEVWSAVHQLQIHILVQHCEDFVIGNLSPETMETYRKQAELHKSQRVSERIFKYMPEDFLTLRRTVAFLRLDFKDVYSLIESGSLVVTSEDLVLLLVYEWVKYGEIMVNDYNTDPKTTSRNTSLTWVCSSKFDDSGKDIENSNVLAGNVNKYKKSKTESFQTTTTNNLKLMMSSGHQGF</sequence>
<name>A0A2C9LHZ3_BIOGL</name>